<keyword evidence="3" id="KW-0067">ATP-binding</keyword>
<keyword evidence="3" id="KW-0347">Helicase</keyword>
<dbReference type="Pfam" id="PF23234">
    <property type="entry name" value="WHD_4th_Lhr"/>
    <property type="match status" value="1"/>
</dbReference>
<keyword evidence="3" id="KW-0547">Nucleotide-binding</keyword>
<name>A0ABX1AMH3_9ACTN</name>
<evidence type="ECO:0000256" key="1">
    <source>
        <dbReference type="SAM" id="MobiDB-lite"/>
    </source>
</evidence>
<evidence type="ECO:0000313" key="3">
    <source>
        <dbReference type="EMBL" id="NJP68303.1"/>
    </source>
</evidence>
<keyword evidence="3" id="KW-0378">Hydrolase</keyword>
<comment type="caution">
    <text evidence="3">The sequence shown here is derived from an EMBL/GenBank/DDBJ whole genome shotgun (WGS) entry which is preliminary data.</text>
</comment>
<gene>
    <name evidence="3" type="ORF">HCJ92_18870</name>
</gene>
<dbReference type="Proteomes" id="UP000746503">
    <property type="component" value="Unassembled WGS sequence"/>
</dbReference>
<feature type="domain" description="Large helicase-related protein winged-helix" evidence="2">
    <location>
        <begin position="31"/>
        <end position="113"/>
    </location>
</feature>
<protein>
    <submittedName>
        <fullName evidence="3">DEAD/DEAH box helicase</fullName>
    </submittedName>
</protein>
<proteinExistence type="predicted"/>
<dbReference type="EMBL" id="JAAVJB010000195">
    <property type="protein sequence ID" value="NJP68303.1"/>
    <property type="molecule type" value="Genomic_DNA"/>
</dbReference>
<dbReference type="InterPro" id="IPR055367">
    <property type="entry name" value="WH4_Lhr"/>
</dbReference>
<feature type="non-terminal residue" evidence="3">
    <location>
        <position position="1"/>
    </location>
</feature>
<dbReference type="RefSeq" id="WP_420824743.1">
    <property type="nucleotide sequence ID" value="NZ_JAAVJB010000195.1"/>
</dbReference>
<evidence type="ECO:0000313" key="4">
    <source>
        <dbReference type="Proteomes" id="UP000746503"/>
    </source>
</evidence>
<keyword evidence="4" id="KW-1185">Reference proteome</keyword>
<organism evidence="3 4">
    <name type="scientific">Streptomyces spiramenti</name>
    <dbReference type="NCBI Taxonomy" id="2720606"/>
    <lineage>
        <taxon>Bacteria</taxon>
        <taxon>Bacillati</taxon>
        <taxon>Actinomycetota</taxon>
        <taxon>Actinomycetes</taxon>
        <taxon>Kitasatosporales</taxon>
        <taxon>Streptomycetaceae</taxon>
        <taxon>Streptomyces</taxon>
    </lineage>
</organism>
<reference evidence="3 4" key="1">
    <citation type="submission" date="2020-03" db="EMBL/GenBank/DDBJ databases">
        <title>Draft genome of Streptomyces sp. ventii, isolated from the Axial Seamount in the Pacific Ocean, and resequencing of the two type strains Streptomyces lonarensis strain NCL 716 and Streptomyces bohaiensis strain 11A07.</title>
        <authorList>
            <person name="Loughran R.M."/>
            <person name="Pfannmuller K.M."/>
            <person name="Wasson B.J."/>
            <person name="Deadmond M.C."/>
            <person name="Paddock B.E."/>
            <person name="Koyack M.J."/>
            <person name="Gallegos D.A."/>
            <person name="Mitchell E.A."/>
            <person name="Ushijima B."/>
            <person name="Saw J.H."/>
            <person name="Mcphail K.L."/>
            <person name="Videau P."/>
        </authorList>
    </citation>
    <scope>NUCLEOTIDE SEQUENCE [LARGE SCALE GENOMIC DNA]</scope>
    <source>
        <strain evidence="4">5675061</strain>
    </source>
</reference>
<feature type="region of interest" description="Disordered" evidence="1">
    <location>
        <begin position="1"/>
        <end position="20"/>
    </location>
</feature>
<dbReference type="GO" id="GO:0004386">
    <property type="term" value="F:helicase activity"/>
    <property type="evidence" value="ECO:0007669"/>
    <property type="project" value="UniProtKB-KW"/>
</dbReference>
<sequence length="246" mass="25484">RGGLPGPGRAASRSGPPTVGGRWSLLPATAADATVRAHALAHTLLDRHGVVTRGAVAAEGVEGGFSAAYRVLSAFEDSGRARRGYVVEGLGAAQFAVEGAVDRLRAVNNVRERGELRDAGEPVLLAAADPANAFGAALPWPEPPDGVTQKPGRKAGALVVLTSGRPALYVERGGRTLLAWPEGGDTDGTSLRAPVRVVADAARRGVLGTVTVERVNGSPVLSDPLWSRLLEEAGFHPTPRGLRLRP</sequence>
<evidence type="ECO:0000259" key="2">
    <source>
        <dbReference type="Pfam" id="PF23234"/>
    </source>
</evidence>
<accession>A0ABX1AMH3</accession>